<evidence type="ECO:0000313" key="3">
    <source>
        <dbReference type="EMBL" id="MFC5824983.1"/>
    </source>
</evidence>
<keyword evidence="1" id="KW-0418">Kinase</keyword>
<dbReference type="SUPFAM" id="SSF55874">
    <property type="entry name" value="ATPase domain of HSP90 chaperone/DNA topoisomerase II/histidine kinase"/>
    <property type="match status" value="1"/>
</dbReference>
<dbReference type="RefSeq" id="WP_379514502.1">
    <property type="nucleotide sequence ID" value="NZ_JBHSPA010000017.1"/>
</dbReference>
<proteinExistence type="predicted"/>
<dbReference type="PANTHER" id="PTHR35526">
    <property type="entry name" value="ANTI-SIGMA-F FACTOR RSBW-RELATED"/>
    <property type="match status" value="1"/>
</dbReference>
<dbReference type="EMBL" id="JBHSPA010000017">
    <property type="protein sequence ID" value="MFC5824983.1"/>
    <property type="molecule type" value="Genomic_DNA"/>
</dbReference>
<dbReference type="InterPro" id="IPR050267">
    <property type="entry name" value="Anti-sigma-factor_SerPK"/>
</dbReference>
<dbReference type="InterPro" id="IPR003594">
    <property type="entry name" value="HATPase_dom"/>
</dbReference>
<sequence length="179" mass="18680">MKGMTWRGDFPGEGVQVANVRRLAGALLRDSQVRDDAVSCLVELASNAILHTRSARDVFTVGIWSSGGAARVAVKDAGGWHEPVLRTGSQGQLAEGGRGLAIVVALAERLGVAGDEEGRVVWADLSCEGDGAQVDAVGIVLGEEVPLLEPACRRCWASSGWPSRTIFSAVSAGGDTRRG</sequence>
<evidence type="ECO:0000259" key="2">
    <source>
        <dbReference type="Pfam" id="PF13581"/>
    </source>
</evidence>
<dbReference type="InterPro" id="IPR036890">
    <property type="entry name" value="HATPase_C_sf"/>
</dbReference>
<keyword evidence="3" id="KW-0547">Nucleotide-binding</keyword>
<keyword evidence="1" id="KW-0808">Transferase</keyword>
<keyword evidence="3" id="KW-0067">ATP-binding</keyword>
<keyword evidence="1" id="KW-0723">Serine/threonine-protein kinase</keyword>
<feature type="domain" description="Histidine kinase/HSP90-like ATPase" evidence="2">
    <location>
        <begin position="15"/>
        <end position="123"/>
    </location>
</feature>
<dbReference type="Pfam" id="PF13581">
    <property type="entry name" value="HATPase_c_2"/>
    <property type="match status" value="1"/>
</dbReference>
<keyword evidence="4" id="KW-1185">Reference proteome</keyword>
<dbReference type="CDD" id="cd16936">
    <property type="entry name" value="HATPase_RsbW-like"/>
    <property type="match status" value="1"/>
</dbReference>
<dbReference type="PANTHER" id="PTHR35526:SF3">
    <property type="entry name" value="ANTI-SIGMA-F FACTOR RSBW"/>
    <property type="match status" value="1"/>
</dbReference>
<dbReference type="Gene3D" id="3.30.565.10">
    <property type="entry name" value="Histidine kinase-like ATPase, C-terminal domain"/>
    <property type="match status" value="1"/>
</dbReference>
<name>A0ABW1CHB8_9ACTN</name>
<organism evidence="3 4">
    <name type="scientific">Nonomuraea insulae</name>
    <dbReference type="NCBI Taxonomy" id="1616787"/>
    <lineage>
        <taxon>Bacteria</taxon>
        <taxon>Bacillati</taxon>
        <taxon>Actinomycetota</taxon>
        <taxon>Actinomycetes</taxon>
        <taxon>Streptosporangiales</taxon>
        <taxon>Streptosporangiaceae</taxon>
        <taxon>Nonomuraea</taxon>
    </lineage>
</organism>
<evidence type="ECO:0000256" key="1">
    <source>
        <dbReference type="ARBA" id="ARBA00022527"/>
    </source>
</evidence>
<comment type="caution">
    <text evidence="3">The sequence shown here is derived from an EMBL/GenBank/DDBJ whole genome shotgun (WGS) entry which is preliminary data.</text>
</comment>
<dbReference type="Proteomes" id="UP001596058">
    <property type="component" value="Unassembled WGS sequence"/>
</dbReference>
<reference evidence="4" key="1">
    <citation type="journal article" date="2019" name="Int. J. Syst. Evol. Microbiol.">
        <title>The Global Catalogue of Microorganisms (GCM) 10K type strain sequencing project: providing services to taxonomists for standard genome sequencing and annotation.</title>
        <authorList>
            <consortium name="The Broad Institute Genomics Platform"/>
            <consortium name="The Broad Institute Genome Sequencing Center for Infectious Disease"/>
            <person name="Wu L."/>
            <person name="Ma J."/>
        </authorList>
    </citation>
    <scope>NUCLEOTIDE SEQUENCE [LARGE SCALE GENOMIC DNA]</scope>
    <source>
        <strain evidence="4">CCUG 53903</strain>
    </source>
</reference>
<accession>A0ABW1CHB8</accession>
<dbReference type="GO" id="GO:0005524">
    <property type="term" value="F:ATP binding"/>
    <property type="evidence" value="ECO:0007669"/>
    <property type="project" value="UniProtKB-KW"/>
</dbReference>
<gene>
    <name evidence="3" type="ORF">ACFPZ3_14075</name>
</gene>
<evidence type="ECO:0000313" key="4">
    <source>
        <dbReference type="Proteomes" id="UP001596058"/>
    </source>
</evidence>
<protein>
    <submittedName>
        <fullName evidence="3">ATP-binding protein</fullName>
    </submittedName>
</protein>